<comment type="caution">
    <text evidence="1">The sequence shown here is derived from an EMBL/GenBank/DDBJ whole genome shotgun (WGS) entry which is preliminary data.</text>
</comment>
<evidence type="ECO:0000313" key="1">
    <source>
        <dbReference type="EMBL" id="PYD75740.1"/>
    </source>
</evidence>
<protein>
    <submittedName>
        <fullName evidence="1">Uncharacterized protein</fullName>
    </submittedName>
</protein>
<accession>A0A318QAW2</accession>
<sequence length="67" mass="7249">MRVTVPGFFVFYDLSAPERSGPACSGAPRGKVRLRHAAIMNTNDGISTGWCPAAFQVPHPDMSEVFP</sequence>
<reference evidence="1 2" key="1">
    <citation type="submission" date="2017-07" db="EMBL/GenBank/DDBJ databases">
        <title>A draft genome sequence of Komagataeibacter sp. T5K1.</title>
        <authorList>
            <person name="Skraban J."/>
            <person name="Cleenwerck I."/>
            <person name="Vandamme P."/>
            <person name="Trcek J."/>
        </authorList>
    </citation>
    <scope>NUCLEOTIDE SEQUENCE [LARGE SCALE GENOMIC DNA]</scope>
    <source>
        <strain evidence="1 2">T5K1</strain>
    </source>
</reference>
<evidence type="ECO:0000313" key="2">
    <source>
        <dbReference type="Proteomes" id="UP000247609"/>
    </source>
</evidence>
<dbReference type="Proteomes" id="UP000247609">
    <property type="component" value="Unassembled WGS sequence"/>
</dbReference>
<proteinExistence type="predicted"/>
<gene>
    <name evidence="1" type="ORF">CFR71_08090</name>
</gene>
<name>A0A318QAW2_9PROT</name>
<dbReference type="EMBL" id="NOXG01000006">
    <property type="protein sequence ID" value="PYD75740.1"/>
    <property type="molecule type" value="Genomic_DNA"/>
</dbReference>
<dbReference type="AlphaFoldDB" id="A0A318QAW2"/>
<organism evidence="1 2">
    <name type="scientific">Novacetimonas pomaceti</name>
    <dbReference type="NCBI Taxonomy" id="2021998"/>
    <lineage>
        <taxon>Bacteria</taxon>
        <taxon>Pseudomonadati</taxon>
        <taxon>Pseudomonadota</taxon>
        <taxon>Alphaproteobacteria</taxon>
        <taxon>Acetobacterales</taxon>
        <taxon>Acetobacteraceae</taxon>
        <taxon>Novacetimonas</taxon>
    </lineage>
</organism>